<evidence type="ECO:0000313" key="3">
    <source>
        <dbReference type="Proteomes" id="UP001141327"/>
    </source>
</evidence>
<reference evidence="2" key="1">
    <citation type="journal article" date="2022" name="bioRxiv">
        <title>Genomics of Preaxostyla Flagellates Illuminates Evolutionary Transitions and the Path Towards Mitochondrial Loss.</title>
        <authorList>
            <person name="Novak L.V.F."/>
            <person name="Treitli S.C."/>
            <person name="Pyrih J."/>
            <person name="Halakuc P."/>
            <person name="Pipaliya S.V."/>
            <person name="Vacek V."/>
            <person name="Brzon O."/>
            <person name="Soukal P."/>
            <person name="Eme L."/>
            <person name="Dacks J.B."/>
            <person name="Karnkowska A."/>
            <person name="Elias M."/>
            <person name="Hampl V."/>
        </authorList>
    </citation>
    <scope>NUCLEOTIDE SEQUENCE</scope>
    <source>
        <strain evidence="2">RCP-MX</strain>
    </source>
</reference>
<evidence type="ECO:0000256" key="1">
    <source>
        <dbReference type="SAM" id="SignalP"/>
    </source>
</evidence>
<proteinExistence type="predicted"/>
<feature type="signal peptide" evidence="1">
    <location>
        <begin position="1"/>
        <end position="17"/>
    </location>
</feature>
<evidence type="ECO:0000313" key="2">
    <source>
        <dbReference type="EMBL" id="KAJ4461856.1"/>
    </source>
</evidence>
<organism evidence="2 3">
    <name type="scientific">Paratrimastix pyriformis</name>
    <dbReference type="NCBI Taxonomy" id="342808"/>
    <lineage>
        <taxon>Eukaryota</taxon>
        <taxon>Metamonada</taxon>
        <taxon>Preaxostyla</taxon>
        <taxon>Paratrimastigidae</taxon>
        <taxon>Paratrimastix</taxon>
    </lineage>
</organism>
<feature type="chain" id="PRO_5045160646" description="SCP domain-containing protein" evidence="1">
    <location>
        <begin position="18"/>
        <end position="156"/>
    </location>
</feature>
<keyword evidence="1" id="KW-0732">Signal</keyword>
<keyword evidence="3" id="KW-1185">Reference proteome</keyword>
<accession>A0ABQ8UTW3</accession>
<gene>
    <name evidence="2" type="ORF">PAPYR_1536</name>
</gene>
<protein>
    <recommendedName>
        <fullName evidence="4">SCP domain-containing protein</fullName>
    </recommendedName>
</protein>
<sequence length="156" mass="17649">MRFIVIAIFAFFALAVCQDPWELKSEVIRSHQGWATHLDNVVQWVNQNLTSPAAQLQDIACTTTINSNEALCIVWYKTYTDQSKMPQFKNKPSLQWSISRSNQAWTDIASAATPIMTEKERMGTYAGVSVMGADARNLLGDGIVVIFHWDQQRQPK</sequence>
<evidence type="ECO:0008006" key="4">
    <source>
        <dbReference type="Google" id="ProtNLM"/>
    </source>
</evidence>
<name>A0ABQ8UTW3_9EUKA</name>
<comment type="caution">
    <text evidence="2">The sequence shown here is derived from an EMBL/GenBank/DDBJ whole genome shotgun (WGS) entry which is preliminary data.</text>
</comment>
<dbReference type="Proteomes" id="UP001141327">
    <property type="component" value="Unassembled WGS sequence"/>
</dbReference>
<dbReference type="EMBL" id="JAPMOS010000005">
    <property type="protein sequence ID" value="KAJ4461856.1"/>
    <property type="molecule type" value="Genomic_DNA"/>
</dbReference>